<feature type="coiled-coil region" evidence="1">
    <location>
        <begin position="183"/>
        <end position="217"/>
    </location>
</feature>
<gene>
    <name evidence="3" type="ORF">DO97_07715</name>
</gene>
<keyword evidence="4" id="KW-1185">Reference proteome</keyword>
<accession>A0A098TJS0</accession>
<evidence type="ECO:0000313" key="4">
    <source>
        <dbReference type="Proteomes" id="UP000030170"/>
    </source>
</evidence>
<comment type="caution">
    <text evidence="3">The sequence shown here is derived from an EMBL/GenBank/DDBJ whole genome shotgun (WGS) entry which is preliminary data.</text>
</comment>
<feature type="region of interest" description="Disordered" evidence="2">
    <location>
        <begin position="1"/>
        <end position="20"/>
    </location>
</feature>
<keyword evidence="1" id="KW-0175">Coiled coil</keyword>
<dbReference type="EMBL" id="JJML01000024">
    <property type="protein sequence ID" value="KGF72556.1"/>
    <property type="molecule type" value="Genomic_DNA"/>
</dbReference>
<proteinExistence type="predicted"/>
<feature type="coiled-coil region" evidence="1">
    <location>
        <begin position="87"/>
        <end position="121"/>
    </location>
</feature>
<organism evidence="3 4">
    <name type="scientific">Neosynechococcus sphagnicola sy1</name>
    <dbReference type="NCBI Taxonomy" id="1497020"/>
    <lineage>
        <taxon>Bacteria</taxon>
        <taxon>Bacillati</taxon>
        <taxon>Cyanobacteriota</taxon>
        <taxon>Cyanophyceae</taxon>
        <taxon>Neosynechococcales</taxon>
        <taxon>Neosynechococcaceae</taxon>
        <taxon>Neosynechococcus</taxon>
    </lineage>
</organism>
<sequence length="407" mass="46548">MRGDTIHSLNHSTVPSPGLPRPTWELERLELLEQLDEVRSLAQNRLDRIHQLEQALDQCLMAFWEIKLLIRDQESMESQLAATEAFSHVQQQAIMNLNQQLSQQQQELALQEQVFREREQQFQELLSAAEVMAQAQQTELGYLRSHLVHDRTTAQVYQNQLIQDLQTALASQQQRGLELAAQVLTARTQIISLEVQLDETQRQLTTYQQQHACMEQRAPLSHGGVPPYDLSTSKAPDPALLQLKLAGLETELVRQRMLQAKLQHTCQELTAERDRHSDRTVALTQQVAEMQEQILQQAQQAKEYEAAVQHWKDRFLVSHRYALRCQDLLAQTLTDPAVIADSLTPTDPACDLLPPMDPDVLIPDFLMEIQPTALPESSEPMLLESFLSPVGDLPAFLARRRRNYRVQ</sequence>
<protein>
    <submittedName>
        <fullName evidence="3">Uncharacterized protein</fullName>
    </submittedName>
</protein>
<evidence type="ECO:0000313" key="3">
    <source>
        <dbReference type="EMBL" id="KGF72556.1"/>
    </source>
</evidence>
<dbReference type="STRING" id="1497020.DO97_07715"/>
<evidence type="ECO:0000256" key="2">
    <source>
        <dbReference type="SAM" id="MobiDB-lite"/>
    </source>
</evidence>
<evidence type="ECO:0000256" key="1">
    <source>
        <dbReference type="SAM" id="Coils"/>
    </source>
</evidence>
<name>A0A098TJS0_9CYAN</name>
<dbReference type="Proteomes" id="UP000030170">
    <property type="component" value="Unassembled WGS sequence"/>
</dbReference>
<reference evidence="3 4" key="1">
    <citation type="journal article" date="2014" name="Mol. Ecol.">
        <title>Evolution of Synechococcus.</title>
        <authorList>
            <person name="Dvorak P."/>
            <person name="Casamatta D."/>
            <person name="Hasler P."/>
            <person name="Poulickova A."/>
            <person name="Ondrej V."/>
            <person name="Sanges R."/>
        </authorList>
    </citation>
    <scope>NUCLEOTIDE SEQUENCE [LARGE SCALE GENOMIC DNA]</scope>
    <source>
        <strain evidence="3 4">CAUP A 1101</strain>
    </source>
</reference>
<dbReference type="AlphaFoldDB" id="A0A098TJS0"/>